<dbReference type="AlphaFoldDB" id="A0A1A8ABV7"/>
<gene>
    <name evidence="3" type="primary">Nfu_g_1_009484</name>
    <name evidence="2" type="ORF">G4P62_016675</name>
</gene>
<evidence type="ECO:0000256" key="1">
    <source>
        <dbReference type="SAM" id="MobiDB-lite"/>
    </source>
</evidence>
<dbReference type="EMBL" id="HADY01013698">
    <property type="protein sequence ID" value="SBP52183.1"/>
    <property type="molecule type" value="Transcribed_RNA"/>
</dbReference>
<reference evidence="2" key="3">
    <citation type="submission" date="2020-03" db="EMBL/GenBank/DDBJ databases">
        <title>Intra-Species Differences in Population Size shape Life History and Genome Evolution.</title>
        <authorList>
            <person name="Willemsen D."/>
            <person name="Cui R."/>
            <person name="Valenzano D.R."/>
        </authorList>
    </citation>
    <scope>NUCLEOTIDE SEQUENCE</scope>
    <source>
        <strain evidence="2">GRZ</strain>
        <tissue evidence="2">Whole</tissue>
    </source>
</reference>
<protein>
    <submittedName>
        <fullName evidence="3">Uncharacterized protein</fullName>
    </submittedName>
</protein>
<proteinExistence type="predicted"/>
<dbReference type="Proteomes" id="UP000822369">
    <property type="component" value="Chromosome 19"/>
</dbReference>
<dbReference type="KEGG" id="nfu:107393852"/>
<dbReference type="Pfam" id="PF15479">
    <property type="entry name" value="DUF4639"/>
    <property type="match status" value="1"/>
</dbReference>
<feature type="region of interest" description="Disordered" evidence="1">
    <location>
        <begin position="1"/>
        <end position="33"/>
    </location>
</feature>
<accession>A0A1A8ABV7</accession>
<evidence type="ECO:0000313" key="3">
    <source>
        <dbReference type="EMBL" id="SBP52183.1"/>
    </source>
</evidence>
<dbReference type="EMBL" id="JAAVVJ010000019">
    <property type="protein sequence ID" value="KAF7200080.1"/>
    <property type="molecule type" value="Genomic_DNA"/>
</dbReference>
<dbReference type="OrthoDB" id="193650at2759"/>
<dbReference type="InterPro" id="IPR028042">
    <property type="entry name" value="DUF4639"/>
</dbReference>
<dbReference type="PANTHER" id="PTHR34438">
    <property type="entry name" value="SI:DKEY-97L20.6"/>
    <property type="match status" value="1"/>
</dbReference>
<evidence type="ECO:0000313" key="2">
    <source>
        <dbReference type="EMBL" id="KAF7200080.1"/>
    </source>
</evidence>
<name>A0A1A8ABV7_NOTFU</name>
<reference evidence="3" key="2">
    <citation type="submission" date="2016-06" db="EMBL/GenBank/DDBJ databases">
        <title>The genome of a short-lived fish provides insights into sex chromosome evolution and the genetic control of aging.</title>
        <authorList>
            <person name="Reichwald K."/>
            <person name="Felder M."/>
            <person name="Petzold A."/>
            <person name="Koch P."/>
            <person name="Groth M."/>
            <person name="Platzer M."/>
        </authorList>
    </citation>
    <scope>NUCLEOTIDE SEQUENCE</scope>
    <source>
        <tissue evidence="3">Brain</tissue>
    </source>
</reference>
<dbReference type="PANTHER" id="PTHR34438:SF1">
    <property type="entry name" value="CHROMOSOME 2 OPEN READING FRAME 81"/>
    <property type="match status" value="1"/>
</dbReference>
<sequence length="175" mass="19895">MSRPAPKTKLGKLKRQPTVKEIRTPTPKPKKKEELVISGRLTQIQWEEMIQKETDEIVREIMDDLLSKVMDRCHKVDLERQCIPHTVCWAENFLTQAVQHQFVFLDKGDDLEETCGTEDCEPEPSIPDSWAEGCLQVVHSENDFYVSLMDLQPVQGVPLPVPAPDLGISGWTAES</sequence>
<reference evidence="3" key="1">
    <citation type="submission" date="2016-05" db="EMBL/GenBank/DDBJ databases">
        <authorList>
            <person name="Lavstsen T."/>
            <person name="Jespersen J.S."/>
        </authorList>
    </citation>
    <scope>NUCLEOTIDE SEQUENCE</scope>
    <source>
        <tissue evidence="3">Brain</tissue>
    </source>
</reference>
<organism evidence="3">
    <name type="scientific">Nothobranchius furzeri</name>
    <name type="common">Turquoise killifish</name>
    <dbReference type="NCBI Taxonomy" id="105023"/>
    <lineage>
        <taxon>Eukaryota</taxon>
        <taxon>Metazoa</taxon>
        <taxon>Chordata</taxon>
        <taxon>Craniata</taxon>
        <taxon>Vertebrata</taxon>
        <taxon>Euteleostomi</taxon>
        <taxon>Actinopterygii</taxon>
        <taxon>Neopterygii</taxon>
        <taxon>Teleostei</taxon>
        <taxon>Neoteleostei</taxon>
        <taxon>Acanthomorphata</taxon>
        <taxon>Ovalentaria</taxon>
        <taxon>Atherinomorphae</taxon>
        <taxon>Cyprinodontiformes</taxon>
        <taxon>Nothobranchiidae</taxon>
        <taxon>Nothobranchius</taxon>
    </lineage>
</organism>